<evidence type="ECO:0000256" key="7">
    <source>
        <dbReference type="ARBA" id="ARBA00022840"/>
    </source>
</evidence>
<dbReference type="HAMAP" id="MF_00165">
    <property type="entry name" value="Thymidylate_kinase"/>
    <property type="match status" value="1"/>
</dbReference>
<keyword evidence="3 10" id="KW-0808">Transferase</keyword>
<keyword evidence="5" id="KW-0547">Nucleotide-binding</keyword>
<dbReference type="PROSITE" id="PS01331">
    <property type="entry name" value="THYMIDYLATE_KINASE"/>
    <property type="match status" value="1"/>
</dbReference>
<feature type="domain" description="Thymidylate kinase-like" evidence="9">
    <location>
        <begin position="5"/>
        <end position="199"/>
    </location>
</feature>
<dbReference type="SUPFAM" id="SSF52540">
    <property type="entry name" value="P-loop containing nucleoside triphosphate hydrolases"/>
    <property type="match status" value="1"/>
</dbReference>
<evidence type="ECO:0000256" key="8">
    <source>
        <dbReference type="ARBA" id="ARBA00048743"/>
    </source>
</evidence>
<evidence type="ECO:0000259" key="9">
    <source>
        <dbReference type="Pfam" id="PF02223"/>
    </source>
</evidence>
<dbReference type="GO" id="GO:0004798">
    <property type="term" value="F:dTMP kinase activity"/>
    <property type="evidence" value="ECO:0007669"/>
    <property type="project" value="UniProtKB-EC"/>
</dbReference>
<proteinExistence type="inferred from homology"/>
<sequence>MLIVLEGLDGAGKSTQISLLKEHFATLGLEVEYLHFPRFEAPVYGDMIARFLRGDLGSIESVHPMLVALLFAEDRRDASRLLREWLESGRVVILDRYIYSNIAFQCAKIKDKSLAKELRNWIFDLEFEKYKIPVPSLNLFLDVPLGFVGEKLSESRDGEQREYLKGKRDIHEADMLFQQSVREIYIEECEKGEGLVRVDCAAVDGSMLPPGEIFKKILNLFKTT</sequence>
<comment type="caution">
    <text evidence="10">The sequence shown here is derived from an EMBL/GenBank/DDBJ whole genome shotgun (WGS) entry which is preliminary data.</text>
</comment>
<keyword evidence="7" id="KW-0067">ATP-binding</keyword>
<accession>A0A644ZKL9</accession>
<dbReference type="InterPro" id="IPR018095">
    <property type="entry name" value="Thymidylate_kin_CS"/>
</dbReference>
<dbReference type="GO" id="GO:0006233">
    <property type="term" value="P:dTDP biosynthetic process"/>
    <property type="evidence" value="ECO:0007669"/>
    <property type="project" value="InterPro"/>
</dbReference>
<evidence type="ECO:0000256" key="6">
    <source>
        <dbReference type="ARBA" id="ARBA00022777"/>
    </source>
</evidence>
<evidence type="ECO:0000256" key="2">
    <source>
        <dbReference type="ARBA" id="ARBA00012980"/>
    </source>
</evidence>
<dbReference type="EMBL" id="VSSQ01009310">
    <property type="protein sequence ID" value="MPM41277.1"/>
    <property type="molecule type" value="Genomic_DNA"/>
</dbReference>
<dbReference type="GO" id="GO:0005524">
    <property type="term" value="F:ATP binding"/>
    <property type="evidence" value="ECO:0007669"/>
    <property type="project" value="UniProtKB-KW"/>
</dbReference>
<comment type="similarity">
    <text evidence="1">Belongs to the thymidylate kinase family.</text>
</comment>
<dbReference type="PANTHER" id="PTHR10344">
    <property type="entry name" value="THYMIDYLATE KINASE"/>
    <property type="match status" value="1"/>
</dbReference>
<name>A0A644ZKL9_9ZZZZ</name>
<dbReference type="PANTHER" id="PTHR10344:SF4">
    <property type="entry name" value="UMP-CMP KINASE 2, MITOCHONDRIAL"/>
    <property type="match status" value="1"/>
</dbReference>
<dbReference type="CDD" id="cd01672">
    <property type="entry name" value="TMPK"/>
    <property type="match status" value="1"/>
</dbReference>
<organism evidence="10">
    <name type="scientific">bioreactor metagenome</name>
    <dbReference type="NCBI Taxonomy" id="1076179"/>
    <lineage>
        <taxon>unclassified sequences</taxon>
        <taxon>metagenomes</taxon>
        <taxon>ecological metagenomes</taxon>
    </lineage>
</organism>
<dbReference type="GO" id="GO:0006227">
    <property type="term" value="P:dUDP biosynthetic process"/>
    <property type="evidence" value="ECO:0007669"/>
    <property type="project" value="TreeGrafter"/>
</dbReference>
<evidence type="ECO:0000256" key="3">
    <source>
        <dbReference type="ARBA" id="ARBA00022679"/>
    </source>
</evidence>
<dbReference type="InterPro" id="IPR027417">
    <property type="entry name" value="P-loop_NTPase"/>
</dbReference>
<evidence type="ECO:0000313" key="10">
    <source>
        <dbReference type="EMBL" id="MPM41277.1"/>
    </source>
</evidence>
<dbReference type="EC" id="2.7.4.9" evidence="2"/>
<comment type="catalytic activity">
    <reaction evidence="8">
        <text>dTMP + ATP = dTDP + ADP</text>
        <dbReference type="Rhea" id="RHEA:13517"/>
        <dbReference type="ChEBI" id="CHEBI:30616"/>
        <dbReference type="ChEBI" id="CHEBI:58369"/>
        <dbReference type="ChEBI" id="CHEBI:63528"/>
        <dbReference type="ChEBI" id="CHEBI:456216"/>
        <dbReference type="EC" id="2.7.4.9"/>
    </reaction>
</comment>
<gene>
    <name evidence="10" type="primary">tmk_19</name>
    <name evidence="10" type="ORF">SDC9_87927</name>
</gene>
<dbReference type="Gene3D" id="3.40.50.300">
    <property type="entry name" value="P-loop containing nucleotide triphosphate hydrolases"/>
    <property type="match status" value="1"/>
</dbReference>
<keyword evidence="4" id="KW-0545">Nucleotide biosynthesis</keyword>
<dbReference type="GO" id="GO:0006235">
    <property type="term" value="P:dTTP biosynthetic process"/>
    <property type="evidence" value="ECO:0007669"/>
    <property type="project" value="TreeGrafter"/>
</dbReference>
<keyword evidence="6 10" id="KW-0418">Kinase</keyword>
<evidence type="ECO:0000256" key="4">
    <source>
        <dbReference type="ARBA" id="ARBA00022727"/>
    </source>
</evidence>
<dbReference type="InterPro" id="IPR039430">
    <property type="entry name" value="Thymidylate_kin-like_dom"/>
</dbReference>
<evidence type="ECO:0000256" key="1">
    <source>
        <dbReference type="ARBA" id="ARBA00009776"/>
    </source>
</evidence>
<reference evidence="10" key="1">
    <citation type="submission" date="2019-08" db="EMBL/GenBank/DDBJ databases">
        <authorList>
            <person name="Kucharzyk K."/>
            <person name="Murdoch R.W."/>
            <person name="Higgins S."/>
            <person name="Loffler F."/>
        </authorList>
    </citation>
    <scope>NUCLEOTIDE SEQUENCE</scope>
</reference>
<protein>
    <recommendedName>
        <fullName evidence="2">dTMP kinase</fullName>
        <ecNumber evidence="2">2.7.4.9</ecNumber>
    </recommendedName>
</protein>
<dbReference type="AlphaFoldDB" id="A0A644ZKL9"/>
<dbReference type="GO" id="GO:0005737">
    <property type="term" value="C:cytoplasm"/>
    <property type="evidence" value="ECO:0007669"/>
    <property type="project" value="TreeGrafter"/>
</dbReference>
<dbReference type="InterPro" id="IPR018094">
    <property type="entry name" value="Thymidylate_kinase"/>
</dbReference>
<evidence type="ECO:0000256" key="5">
    <source>
        <dbReference type="ARBA" id="ARBA00022741"/>
    </source>
</evidence>
<dbReference type="Pfam" id="PF02223">
    <property type="entry name" value="Thymidylate_kin"/>
    <property type="match status" value="1"/>
</dbReference>